<dbReference type="HOGENOM" id="CLU_016902_11_1_6"/>
<dbReference type="STRING" id="326442.PSHAa2627"/>
<dbReference type="InterPro" id="IPR020103">
    <property type="entry name" value="PsdUridine_synth_cat_dom_sf"/>
</dbReference>
<dbReference type="GO" id="GO:0160151">
    <property type="term" value="F:tRNA pseudouridine(32) synthase activity"/>
    <property type="evidence" value="ECO:0007669"/>
    <property type="project" value="UniProtKB-EC"/>
</dbReference>
<evidence type="ECO:0000256" key="4">
    <source>
        <dbReference type="ARBA" id="ARBA00036184"/>
    </source>
</evidence>
<dbReference type="GO" id="GO:0000455">
    <property type="term" value="P:enzyme-directed rRNA pseudouridine synthesis"/>
    <property type="evidence" value="ECO:0007669"/>
    <property type="project" value="TreeGrafter"/>
</dbReference>
<evidence type="ECO:0000313" key="10">
    <source>
        <dbReference type="EMBL" id="CAI87675.1"/>
    </source>
</evidence>
<accession>Q3IFD9</accession>
<dbReference type="InterPro" id="IPR050188">
    <property type="entry name" value="RluA_PseudoU_synthase"/>
</dbReference>
<comment type="function">
    <text evidence="6">Dual specificity enzyme that catalyzes the synthesis of pseudouridine from uracil-746 in 23S ribosomal RNA and from uracil-32 in the anticodon stem and loop of transfer RNAs.</text>
</comment>
<evidence type="ECO:0000259" key="9">
    <source>
        <dbReference type="Pfam" id="PF00849"/>
    </source>
</evidence>
<dbReference type="KEGG" id="pha:PSHAa2627"/>
<dbReference type="eggNOG" id="COG0564">
    <property type="taxonomic scope" value="Bacteria"/>
</dbReference>
<comment type="similarity">
    <text evidence="1 8">Belongs to the pseudouridine synthase RluA family.</text>
</comment>
<dbReference type="GO" id="GO:0160142">
    <property type="term" value="F:23S rRNA pseudouridine(746) synthase activity"/>
    <property type="evidence" value="ECO:0007669"/>
    <property type="project" value="UniProtKB-EC"/>
</dbReference>
<keyword evidence="10" id="KW-0456">Lyase</keyword>
<dbReference type="Pfam" id="PF00849">
    <property type="entry name" value="PseudoU_synth_2"/>
    <property type="match status" value="1"/>
</dbReference>
<evidence type="ECO:0000256" key="1">
    <source>
        <dbReference type="ARBA" id="ARBA00010876"/>
    </source>
</evidence>
<dbReference type="Proteomes" id="UP000006843">
    <property type="component" value="Chromosome I"/>
</dbReference>
<dbReference type="GO" id="GO:0016829">
    <property type="term" value="F:lyase activity"/>
    <property type="evidence" value="ECO:0007669"/>
    <property type="project" value="UniProtKB-KW"/>
</dbReference>
<evidence type="ECO:0000256" key="3">
    <source>
        <dbReference type="ARBA" id="ARBA00023235"/>
    </source>
</evidence>
<dbReference type="EMBL" id="CR954246">
    <property type="protein sequence ID" value="CAI87675.1"/>
    <property type="molecule type" value="Genomic_DNA"/>
</dbReference>
<keyword evidence="2" id="KW-0819">tRNA processing</keyword>
<dbReference type="InterPro" id="IPR006145">
    <property type="entry name" value="PsdUridine_synth_RsuA/RluA"/>
</dbReference>
<dbReference type="AlphaFoldDB" id="Q3IFD9"/>
<dbReference type="EC" id="5.4.99.-" evidence="8"/>
<dbReference type="NCBIfam" id="NF007543">
    <property type="entry name" value="PRK10158.1"/>
    <property type="match status" value="1"/>
</dbReference>
<sequence>MPAPLKWRPCKSLRSAVLINYNPPTDPYLTILYQDEDLLIVNKPSELLTVPGKDPKHADCLIGRVNRVFPTAKIVHRLDMATSGILCLAMNKAAHRHVSMQFQERETAKRYIARIYGQLEAQTGSVDLPLICDWPNRPKQMVDHENGKPSLTHFKILEREPHATRVELTPITGRSHQLRVHMLSLGHPILGDRLYAHKEALAAAPRLQLHAQMLSLKHPTTEQILTFEADPDF</sequence>
<reference evidence="10 11" key="1">
    <citation type="journal article" date="2005" name="Genome Res.">
        <title>Coping with cold: the genome of the versatile marine Antarctica bacterium Pseudoalteromonas haloplanktis TAC125.</title>
        <authorList>
            <person name="Medigue C."/>
            <person name="Krin E."/>
            <person name="Pascal G."/>
            <person name="Barbe V."/>
            <person name="Bernsel A."/>
            <person name="Bertin P."/>
            <person name="Cheung F."/>
            <person name="Cruveiller S."/>
            <person name="Damico S."/>
            <person name="Duilio A."/>
            <person name="Fang G."/>
            <person name="Feller G."/>
            <person name="Mangenot S."/>
            <person name="Marino G."/>
            <person name="Nilsson J."/>
            <person name="Parilli E."/>
            <person name="Rocha E."/>
            <person name="Rouy Z."/>
            <person name="Sekowska A."/>
            <person name="Tutino M.L."/>
            <person name="Vallenet D."/>
            <person name="von Heijne G."/>
            <person name="Danchin A."/>
        </authorList>
    </citation>
    <scope>NUCLEOTIDE SEQUENCE [LARGE SCALE GENOMIC DNA]</scope>
    <source>
        <strain evidence="11">TAC 125</strain>
    </source>
</reference>
<dbReference type="InterPro" id="IPR006225">
    <property type="entry name" value="PsdUridine_synth_RluC/D"/>
</dbReference>
<evidence type="ECO:0000256" key="6">
    <source>
        <dbReference type="ARBA" id="ARBA00037305"/>
    </source>
</evidence>
<dbReference type="GO" id="GO:0008033">
    <property type="term" value="P:tRNA processing"/>
    <property type="evidence" value="ECO:0007669"/>
    <property type="project" value="UniProtKB-KW"/>
</dbReference>
<comment type="catalytic activity">
    <reaction evidence="5">
        <text>uridine(746) in 23S rRNA = pseudouridine(746) in 23S rRNA</text>
        <dbReference type="Rhea" id="RHEA:42548"/>
        <dbReference type="Rhea" id="RHEA-COMP:10109"/>
        <dbReference type="Rhea" id="RHEA-COMP:10110"/>
        <dbReference type="ChEBI" id="CHEBI:65314"/>
        <dbReference type="ChEBI" id="CHEBI:65315"/>
        <dbReference type="EC" id="5.4.99.29"/>
    </reaction>
</comment>
<evidence type="ECO:0000256" key="8">
    <source>
        <dbReference type="RuleBase" id="RU362028"/>
    </source>
</evidence>
<dbReference type="GO" id="GO:0003723">
    <property type="term" value="F:RNA binding"/>
    <property type="evidence" value="ECO:0007669"/>
    <property type="project" value="InterPro"/>
</dbReference>
<keyword evidence="3 8" id="KW-0413">Isomerase</keyword>
<dbReference type="FunFam" id="3.30.2350.10:FF:000005">
    <property type="entry name" value="Pseudouridine synthase"/>
    <property type="match status" value="1"/>
</dbReference>
<gene>
    <name evidence="10" type="primary">rluA</name>
    <name evidence="10" type="ordered locus">PSHAa2627</name>
</gene>
<comment type="function">
    <text evidence="8">Responsible for synthesis of pseudouridine from uracil.</text>
</comment>
<dbReference type="PANTHER" id="PTHR21600:SF91">
    <property type="entry name" value="DUAL-SPECIFICITY RNA PSEUDOURIDINE SYNTHASE RLUA"/>
    <property type="match status" value="1"/>
</dbReference>
<dbReference type="SUPFAM" id="SSF55120">
    <property type="entry name" value="Pseudouridine synthase"/>
    <property type="match status" value="1"/>
</dbReference>
<proteinExistence type="inferred from homology"/>
<protein>
    <recommendedName>
        <fullName evidence="8">Pseudouridine synthase</fullName>
        <ecNumber evidence="8">5.4.99.-</ecNumber>
    </recommendedName>
</protein>
<comment type="catalytic activity">
    <reaction evidence="4">
        <text>uridine(32) in tRNA = pseudouridine(32) in tRNA</text>
        <dbReference type="Rhea" id="RHEA:42544"/>
        <dbReference type="Rhea" id="RHEA-COMP:10107"/>
        <dbReference type="Rhea" id="RHEA-COMP:10108"/>
        <dbReference type="ChEBI" id="CHEBI:65314"/>
        <dbReference type="ChEBI" id="CHEBI:65315"/>
        <dbReference type="EC" id="5.4.99.28"/>
    </reaction>
</comment>
<evidence type="ECO:0000256" key="5">
    <source>
        <dbReference type="ARBA" id="ARBA00036916"/>
    </source>
</evidence>
<dbReference type="CDD" id="cd02869">
    <property type="entry name" value="PseudoU_synth_RluA_like"/>
    <property type="match status" value="1"/>
</dbReference>
<name>Q3IFD9_PSET1</name>
<dbReference type="Gene3D" id="3.30.2350.10">
    <property type="entry name" value="Pseudouridine synthase"/>
    <property type="match status" value="1"/>
</dbReference>
<dbReference type="NCBIfam" id="TIGR00005">
    <property type="entry name" value="rluA_subfam"/>
    <property type="match status" value="1"/>
</dbReference>
<keyword evidence="11" id="KW-1185">Reference proteome</keyword>
<evidence type="ECO:0000256" key="2">
    <source>
        <dbReference type="ARBA" id="ARBA00022694"/>
    </source>
</evidence>
<evidence type="ECO:0000256" key="7">
    <source>
        <dbReference type="PIRSR" id="PIRSR606225-1"/>
    </source>
</evidence>
<feature type="active site" evidence="7">
    <location>
        <position position="79"/>
    </location>
</feature>
<evidence type="ECO:0000313" key="11">
    <source>
        <dbReference type="Proteomes" id="UP000006843"/>
    </source>
</evidence>
<dbReference type="PANTHER" id="PTHR21600">
    <property type="entry name" value="MITOCHONDRIAL RNA PSEUDOURIDINE SYNTHASE"/>
    <property type="match status" value="1"/>
</dbReference>
<organism evidence="10 11">
    <name type="scientific">Pseudoalteromonas translucida (strain TAC 125)</name>
    <dbReference type="NCBI Taxonomy" id="326442"/>
    <lineage>
        <taxon>Bacteria</taxon>
        <taxon>Pseudomonadati</taxon>
        <taxon>Pseudomonadota</taxon>
        <taxon>Gammaproteobacteria</taxon>
        <taxon>Alteromonadales</taxon>
        <taxon>Pseudoalteromonadaceae</taxon>
        <taxon>Pseudoalteromonas</taxon>
    </lineage>
</organism>
<comment type="catalytic activity">
    <reaction evidence="8">
        <text>a uridine in RNA = a pseudouridine in RNA</text>
        <dbReference type="Rhea" id="RHEA:48348"/>
        <dbReference type="Rhea" id="RHEA-COMP:12068"/>
        <dbReference type="Rhea" id="RHEA-COMP:12069"/>
        <dbReference type="ChEBI" id="CHEBI:65314"/>
        <dbReference type="ChEBI" id="CHEBI:65315"/>
    </reaction>
</comment>
<feature type="domain" description="Pseudouridine synthase RsuA/RluA-like" evidence="9">
    <location>
        <begin position="37"/>
        <end position="183"/>
    </location>
</feature>